<proteinExistence type="predicted"/>
<evidence type="ECO:0000313" key="3">
    <source>
        <dbReference type="EMBL" id="NHK28181.1"/>
    </source>
</evidence>
<reference evidence="2" key="1">
    <citation type="journal article" date="2014" name="Int. J. Syst. Evol. Microbiol.">
        <title>Complete genome sequence of Corynebacterium casei LMG S-19264T (=DSM 44701T), isolated from a smear-ripened cheese.</title>
        <authorList>
            <consortium name="US DOE Joint Genome Institute (JGI-PGF)"/>
            <person name="Walter F."/>
            <person name="Albersmeier A."/>
            <person name="Kalinowski J."/>
            <person name="Ruckert C."/>
        </authorList>
    </citation>
    <scope>NUCLEOTIDE SEQUENCE</scope>
    <source>
        <strain evidence="2">CGMCC 1.14984</strain>
    </source>
</reference>
<keyword evidence="1" id="KW-0812">Transmembrane</keyword>
<protein>
    <submittedName>
        <fullName evidence="2">Uncharacterized protein</fullName>
    </submittedName>
</protein>
<dbReference type="Proteomes" id="UP000818603">
    <property type="component" value="Unassembled WGS sequence"/>
</dbReference>
<name>A0A8J3EPH2_9PROT</name>
<evidence type="ECO:0000313" key="5">
    <source>
        <dbReference type="Proteomes" id="UP000818603"/>
    </source>
</evidence>
<gene>
    <name evidence="3" type="ORF">FF098_009725</name>
    <name evidence="2" type="ORF">GCM10011355_19580</name>
</gene>
<evidence type="ECO:0000313" key="4">
    <source>
        <dbReference type="Proteomes" id="UP000621856"/>
    </source>
</evidence>
<dbReference type="Proteomes" id="UP000621856">
    <property type="component" value="Unassembled WGS sequence"/>
</dbReference>
<evidence type="ECO:0000313" key="2">
    <source>
        <dbReference type="EMBL" id="GGH97708.1"/>
    </source>
</evidence>
<reference evidence="2" key="3">
    <citation type="submission" date="2020-09" db="EMBL/GenBank/DDBJ databases">
        <authorList>
            <person name="Sun Q."/>
            <person name="Zhou Y."/>
        </authorList>
    </citation>
    <scope>NUCLEOTIDE SEQUENCE</scope>
    <source>
        <strain evidence="2">CGMCC 1.14984</strain>
    </source>
</reference>
<dbReference type="EMBL" id="BMGZ01000002">
    <property type="protein sequence ID" value="GGH97708.1"/>
    <property type="molecule type" value="Genomic_DNA"/>
</dbReference>
<dbReference type="AlphaFoldDB" id="A0A8J3EPH2"/>
<comment type="caution">
    <text evidence="2">The sequence shown here is derived from an EMBL/GenBank/DDBJ whole genome shotgun (WGS) entry which is preliminary data.</text>
</comment>
<organism evidence="2 4">
    <name type="scientific">Aquisalinus luteolus</name>
    <dbReference type="NCBI Taxonomy" id="1566827"/>
    <lineage>
        <taxon>Bacteria</taxon>
        <taxon>Pseudomonadati</taxon>
        <taxon>Pseudomonadota</taxon>
        <taxon>Alphaproteobacteria</taxon>
        <taxon>Parvularculales</taxon>
        <taxon>Parvularculaceae</taxon>
        <taxon>Aquisalinus</taxon>
    </lineage>
</organism>
<sequence length="248" mass="28559">MIFRRIKAHIEKENWFAVFLDFLIVVSGVVIGVQIGNWNADRQDHQAYEQALERYRAEIELNLATLDTVDEGVEEALVVVADGFDALLACEEIPANRLAVERAINKTMGTYGINLRDQALLDLTAAATYLDQQSEADRERFGNTRHRMEIFLREADYIEKIPLQERAQNNPVISVGSIEERRVEYQGTDYSRADRTLALAVPLDVACKDDMLLKSLYTWERWQRALPAVSRILRQQLEEDLAYLEERQ</sequence>
<dbReference type="RefSeq" id="WP_155139971.1">
    <property type="nucleotide sequence ID" value="NZ_BMGZ01000002.1"/>
</dbReference>
<reference evidence="3 5" key="2">
    <citation type="submission" date="2020-02" db="EMBL/GenBank/DDBJ databases">
        <title>Genome sequence of Parvularcula flava strain NH6-79.</title>
        <authorList>
            <person name="Abdul Karim M.H."/>
            <person name="Lam M.Q."/>
            <person name="Chen S.J."/>
            <person name="Yahya A."/>
            <person name="Shahir S."/>
            <person name="Shamsir M.S."/>
            <person name="Chong C.S."/>
        </authorList>
    </citation>
    <scope>NUCLEOTIDE SEQUENCE [LARGE SCALE GENOMIC DNA]</scope>
    <source>
        <strain evidence="3 5">NH6-79</strain>
    </source>
</reference>
<keyword evidence="1" id="KW-1133">Transmembrane helix</keyword>
<keyword evidence="5" id="KW-1185">Reference proteome</keyword>
<dbReference type="EMBL" id="VCJR02000002">
    <property type="protein sequence ID" value="NHK28181.1"/>
    <property type="molecule type" value="Genomic_DNA"/>
</dbReference>
<keyword evidence="1" id="KW-0472">Membrane</keyword>
<evidence type="ECO:0000256" key="1">
    <source>
        <dbReference type="SAM" id="Phobius"/>
    </source>
</evidence>
<accession>A0A8J3EPH2</accession>
<feature type="transmembrane region" description="Helical" evidence="1">
    <location>
        <begin position="15"/>
        <end position="36"/>
    </location>
</feature>